<organism evidence="1 2">
    <name type="scientific">Bacteroides fragilis CL07T12C05</name>
    <dbReference type="NCBI Taxonomy" id="997883"/>
    <lineage>
        <taxon>Bacteria</taxon>
        <taxon>Pseudomonadati</taxon>
        <taxon>Bacteroidota</taxon>
        <taxon>Bacteroidia</taxon>
        <taxon>Bacteroidales</taxon>
        <taxon>Bacteroidaceae</taxon>
        <taxon>Bacteroides</taxon>
    </lineage>
</organism>
<dbReference type="PATRIC" id="fig|997883.3.peg.3965"/>
<evidence type="ECO:0000313" key="1">
    <source>
        <dbReference type="EMBL" id="EIY90964.1"/>
    </source>
</evidence>
<sequence length="81" mass="8599">MGKKILTAMIVAVVAVVAGYNIYAAQRTVGLSDIALTDTEALAACEVSVVHYNAGHCVKDVSLQNEYCAEYSGALPCYRTI</sequence>
<evidence type="ECO:0008006" key="3">
    <source>
        <dbReference type="Google" id="ProtNLM"/>
    </source>
</evidence>
<accession>A0A0E2AWX2</accession>
<dbReference type="RefSeq" id="WP_005798741.1">
    <property type="nucleotide sequence ID" value="NZ_JH724217.1"/>
</dbReference>
<gene>
    <name evidence="1" type="ORF">HMPREF1056_03747</name>
</gene>
<evidence type="ECO:0000313" key="2">
    <source>
        <dbReference type="Proteomes" id="UP000003879"/>
    </source>
</evidence>
<protein>
    <recommendedName>
        <fullName evidence="3">NVEALA protein</fullName>
    </recommendedName>
</protein>
<name>A0A0E2AWX2_BACFG</name>
<comment type="caution">
    <text evidence="1">The sequence shown here is derived from an EMBL/GenBank/DDBJ whole genome shotgun (WGS) entry which is preliminary data.</text>
</comment>
<dbReference type="Proteomes" id="UP000003879">
    <property type="component" value="Unassembled WGS sequence"/>
</dbReference>
<proteinExistence type="predicted"/>
<dbReference type="AlphaFoldDB" id="A0A0E2AWX2"/>
<reference evidence="1 2" key="1">
    <citation type="submission" date="2012-02" db="EMBL/GenBank/DDBJ databases">
        <title>The Genome Sequence of Bacteroides fragilis CL07T12C05.</title>
        <authorList>
            <consortium name="The Broad Institute Genome Sequencing Platform"/>
            <person name="Earl A."/>
            <person name="Ward D."/>
            <person name="Feldgarden M."/>
            <person name="Gevers D."/>
            <person name="Zitomersky N.L."/>
            <person name="Coyne M.J."/>
            <person name="Comstock L.E."/>
            <person name="Young S.K."/>
            <person name="Zeng Q."/>
            <person name="Gargeya S."/>
            <person name="Fitzgerald M."/>
            <person name="Haas B."/>
            <person name="Abouelleil A."/>
            <person name="Alvarado L."/>
            <person name="Arachchi H.M."/>
            <person name="Berlin A."/>
            <person name="Chapman S.B."/>
            <person name="Gearin G."/>
            <person name="Goldberg J."/>
            <person name="Griggs A."/>
            <person name="Gujja S."/>
            <person name="Hansen M."/>
            <person name="Heiman D."/>
            <person name="Howarth C."/>
            <person name="Larimer J."/>
            <person name="Lui A."/>
            <person name="MacDonald P.J.P."/>
            <person name="McCowen C."/>
            <person name="Montmayeur A."/>
            <person name="Murphy C."/>
            <person name="Neiman D."/>
            <person name="Pearson M."/>
            <person name="Priest M."/>
            <person name="Roberts A."/>
            <person name="Saif S."/>
            <person name="Shea T."/>
            <person name="Sisk P."/>
            <person name="Stolte C."/>
            <person name="Sykes S."/>
            <person name="Wortman J."/>
            <person name="Nusbaum C."/>
            <person name="Birren B."/>
        </authorList>
    </citation>
    <scope>NUCLEOTIDE SEQUENCE [LARGE SCALE GENOMIC DNA]</scope>
    <source>
        <strain evidence="1 2">CL07T12C05</strain>
    </source>
</reference>
<dbReference type="EMBL" id="AGXN01000022">
    <property type="protein sequence ID" value="EIY90964.1"/>
    <property type="molecule type" value="Genomic_DNA"/>
</dbReference>
<dbReference type="HOGENOM" id="CLU_173809_0_1_10"/>